<reference evidence="1" key="1">
    <citation type="submission" date="2020-12" db="EMBL/GenBank/DDBJ databases">
        <authorList>
            <consortium name="Molecular Ecology Group"/>
        </authorList>
    </citation>
    <scope>NUCLEOTIDE SEQUENCE</scope>
    <source>
        <strain evidence="1">TBG_1078</strain>
    </source>
</reference>
<evidence type="ECO:0000313" key="1">
    <source>
        <dbReference type="EMBL" id="CAD7686933.1"/>
    </source>
</evidence>
<dbReference type="Proteomes" id="UP000645828">
    <property type="component" value="Unassembled WGS sequence"/>
</dbReference>
<name>A0A811ZE34_NYCPR</name>
<organism evidence="1 2">
    <name type="scientific">Nyctereutes procyonoides</name>
    <name type="common">Raccoon dog</name>
    <name type="synonym">Canis procyonoides</name>
    <dbReference type="NCBI Taxonomy" id="34880"/>
    <lineage>
        <taxon>Eukaryota</taxon>
        <taxon>Metazoa</taxon>
        <taxon>Chordata</taxon>
        <taxon>Craniata</taxon>
        <taxon>Vertebrata</taxon>
        <taxon>Euteleostomi</taxon>
        <taxon>Mammalia</taxon>
        <taxon>Eutheria</taxon>
        <taxon>Laurasiatheria</taxon>
        <taxon>Carnivora</taxon>
        <taxon>Caniformia</taxon>
        <taxon>Canidae</taxon>
        <taxon>Nyctereutes</taxon>
    </lineage>
</organism>
<accession>A0A811ZE34</accession>
<comment type="caution">
    <text evidence="1">The sequence shown here is derived from an EMBL/GenBank/DDBJ whole genome shotgun (WGS) entry which is preliminary data.</text>
</comment>
<dbReference type="AlphaFoldDB" id="A0A811ZE34"/>
<dbReference type="EMBL" id="CAJHUB010000762">
    <property type="protein sequence ID" value="CAD7686933.1"/>
    <property type="molecule type" value="Genomic_DNA"/>
</dbReference>
<keyword evidence="2" id="KW-1185">Reference proteome</keyword>
<sequence>MLALPLGPYDLADPRKLKMAMADRDAVWGLWQAPITIGHQITMGPEPPILNWVLSDPPTSKAGHTEPHSILKWKCQSSSPATPVITQWAHEQSGHTGRDGICAWGQQHGLPVAKAKAMATAQCLIFQQQRPPANPQYDTIPQGHKPATSNLLWIHICPLCKKCLSQKIPWRMYYPSSWYSMVFQHSIAHDQGNHFTANEVQQWAHDHGIHWCYHGPPHLETACFTELRGNILHGCMWSESVSSVYSAVWLIARIHWSWDQGSEMGKTSATITPSGPLAKCLLLIPTTLCCAGLEILAPKEGMFLPGDTTMTPLNCKLRPLPGHFGLLMPLN</sequence>
<evidence type="ECO:0000313" key="2">
    <source>
        <dbReference type="Proteomes" id="UP000645828"/>
    </source>
</evidence>
<gene>
    <name evidence="1" type="ORF">NYPRO_LOCUS19726</name>
</gene>
<protein>
    <submittedName>
        <fullName evidence="1">(raccoon dog) hypothetical protein</fullName>
    </submittedName>
</protein>
<proteinExistence type="predicted"/>